<dbReference type="VGNC" id="VGNC:78239">
    <property type="gene designation" value="TBRG1"/>
</dbReference>
<evidence type="ECO:0000313" key="4">
    <source>
        <dbReference type="Proteomes" id="UP000006718"/>
    </source>
</evidence>
<reference evidence="4" key="1">
    <citation type="journal article" date="2007" name="Science">
        <title>Evolutionary and biomedical insights from the rhesus macaque genome.</title>
        <authorList>
            <person name="Gibbs R.A."/>
            <person name="Rogers J."/>
            <person name="Katze M.G."/>
            <person name="Bumgarner R."/>
            <person name="Weinstock G.M."/>
            <person name="Mardis E.R."/>
            <person name="Remington K.A."/>
            <person name="Strausberg R.L."/>
            <person name="Venter J.C."/>
            <person name="Wilson R.K."/>
            <person name="Batzer M.A."/>
            <person name="Bustamante C.D."/>
            <person name="Eichler E.E."/>
            <person name="Hahn M.W."/>
            <person name="Hardison R.C."/>
            <person name="Makova K.D."/>
            <person name="Miller W."/>
            <person name="Milosavljevic A."/>
            <person name="Palermo R.E."/>
            <person name="Siepel A."/>
            <person name="Sikela J.M."/>
            <person name="Attaway T."/>
            <person name="Bell S."/>
            <person name="Bernard K.E."/>
            <person name="Buhay C.J."/>
            <person name="Chandrabose M.N."/>
            <person name="Dao M."/>
            <person name="Davis C."/>
            <person name="Delehaunty K.D."/>
            <person name="Ding Y."/>
            <person name="Dinh H.H."/>
            <person name="Dugan-Rocha S."/>
            <person name="Fulton L.A."/>
            <person name="Gabisi R.A."/>
            <person name="Garner T.T."/>
            <person name="Godfrey J."/>
            <person name="Hawes A.C."/>
            <person name="Hernandez J."/>
            <person name="Hines S."/>
            <person name="Holder M."/>
            <person name="Hume J."/>
            <person name="Jhangiani S.N."/>
            <person name="Joshi V."/>
            <person name="Khan Z.M."/>
            <person name="Kirkness E.F."/>
            <person name="Cree A."/>
            <person name="Fowler R.G."/>
            <person name="Lee S."/>
            <person name="Lewis L.R."/>
            <person name="Li Z."/>
            <person name="Liu Y.-S."/>
            <person name="Moore S.M."/>
            <person name="Muzny D."/>
            <person name="Nazareth L.V."/>
            <person name="Ngo D.N."/>
            <person name="Okwuonu G.O."/>
            <person name="Pai G."/>
            <person name="Parker D."/>
            <person name="Paul H.A."/>
            <person name="Pfannkoch C."/>
            <person name="Pohl C.S."/>
            <person name="Rogers Y.-H.C."/>
            <person name="Ruiz S.J."/>
            <person name="Sabo A."/>
            <person name="Santibanez J."/>
            <person name="Schneider B.W."/>
            <person name="Smith S.M."/>
            <person name="Sodergren E."/>
            <person name="Svatek A.F."/>
            <person name="Utterback T.R."/>
            <person name="Vattathil S."/>
            <person name="Warren W."/>
            <person name="White C.S."/>
            <person name="Chinwalla A.T."/>
            <person name="Feng Y."/>
            <person name="Halpern A.L."/>
            <person name="Hillier L.W."/>
            <person name="Huang X."/>
            <person name="Minx P."/>
            <person name="Nelson J.O."/>
            <person name="Pepin K.H."/>
            <person name="Qin X."/>
            <person name="Sutton G.G."/>
            <person name="Venter E."/>
            <person name="Walenz B.P."/>
            <person name="Wallis J.W."/>
            <person name="Worley K.C."/>
            <person name="Yang S.-P."/>
            <person name="Jones S.M."/>
            <person name="Marra M.A."/>
            <person name="Rocchi M."/>
            <person name="Schein J.E."/>
            <person name="Baertsch R."/>
            <person name="Clarke L."/>
            <person name="Csuros M."/>
            <person name="Glasscock J."/>
            <person name="Harris R.A."/>
            <person name="Havlak P."/>
            <person name="Jackson A.R."/>
            <person name="Jiang H."/>
            <person name="Liu Y."/>
            <person name="Messina D.N."/>
            <person name="Shen Y."/>
            <person name="Song H.X.-Z."/>
            <person name="Wylie T."/>
            <person name="Zhang L."/>
            <person name="Birney E."/>
            <person name="Han K."/>
            <person name="Konkel M.K."/>
            <person name="Lee J."/>
            <person name="Smit A.F.A."/>
            <person name="Ullmer B."/>
            <person name="Wang H."/>
            <person name="Xing J."/>
            <person name="Burhans R."/>
            <person name="Cheng Z."/>
            <person name="Karro J.E."/>
            <person name="Ma J."/>
            <person name="Raney B."/>
            <person name="She X."/>
            <person name="Cox M.J."/>
            <person name="Demuth J.P."/>
            <person name="Dumas L.J."/>
            <person name="Han S.-G."/>
            <person name="Hopkins J."/>
            <person name="Karimpour-Fard A."/>
            <person name="Kim Y.H."/>
            <person name="Pollack J.R."/>
            <person name="Vinar T."/>
            <person name="Addo-Quaye C."/>
            <person name="Degenhardt J."/>
            <person name="Denby A."/>
            <person name="Hubisz M.J."/>
            <person name="Indap A."/>
            <person name="Kosiol C."/>
            <person name="Lahn B.T."/>
            <person name="Lawson H.A."/>
            <person name="Marklein A."/>
            <person name="Nielsen R."/>
            <person name="Vallender E.J."/>
            <person name="Clark A.G."/>
            <person name="Ferguson B."/>
            <person name="Hernandez R.D."/>
            <person name="Hirani K."/>
            <person name="Kehrer-Sawatzki H."/>
            <person name="Kolb J."/>
            <person name="Patil S."/>
            <person name="Pu L.-L."/>
            <person name="Ren Y."/>
            <person name="Smith D.G."/>
            <person name="Wheeler D.A."/>
            <person name="Schenck I."/>
            <person name="Ball E.V."/>
            <person name="Chen R."/>
            <person name="Cooper D.N."/>
            <person name="Giardine B."/>
            <person name="Hsu F."/>
            <person name="Kent W.J."/>
            <person name="Lesk A."/>
            <person name="Nelson D.L."/>
            <person name="O'brien W.E."/>
            <person name="Pruefer K."/>
            <person name="Stenson P.D."/>
            <person name="Wallace J.C."/>
            <person name="Ke H."/>
            <person name="Liu X.-M."/>
            <person name="Wang P."/>
            <person name="Xiang A.P."/>
            <person name="Yang F."/>
            <person name="Barber G.P."/>
            <person name="Haussler D."/>
            <person name="Karolchik D."/>
            <person name="Kern A.D."/>
            <person name="Kuhn R.M."/>
            <person name="Smith K.E."/>
            <person name="Zwieg A.S."/>
        </authorList>
    </citation>
    <scope>NUCLEOTIDE SEQUENCE [LARGE SCALE GENOMIC DNA]</scope>
    <source>
        <strain evidence="4">17573</strain>
    </source>
</reference>
<dbReference type="VEuPathDB" id="HostDB:ENSMMUG00000008474"/>
<dbReference type="Ensembl" id="ENSMMUT00000061120.2">
    <property type="protein sequence ID" value="ENSMMUP00000042145.2"/>
    <property type="gene ID" value="ENSMMUG00000008474.4"/>
</dbReference>
<evidence type="ECO:0000313" key="5">
    <source>
        <dbReference type="VGNC" id="VGNC:78239"/>
    </source>
</evidence>
<feature type="region of interest" description="Disordered" evidence="2">
    <location>
        <begin position="115"/>
        <end position="160"/>
    </location>
</feature>
<dbReference type="Proteomes" id="UP000006718">
    <property type="component" value="Chromosome 14"/>
</dbReference>
<accession>A0A1D5Q283</accession>
<keyword evidence="4" id="KW-1185">Reference proteome</keyword>
<sequence>MSLLDGLASSPRALLQSSKARMKKLPKKSQNEKYRLKYLRLRKAAKATVFENAAICDEIARLEEKFLKAKEERRYLLKKLLQLQALTEGEVQAAAPSHSSSLPLTYGVASSVGTIQGAGPISGPSTGAEEPFGKKSKKEKKEKGKENNKLEDHHRPTWLS</sequence>
<evidence type="ECO:0000313" key="3">
    <source>
        <dbReference type="Ensembl" id="ENSMMUP00000042145.2"/>
    </source>
</evidence>
<keyword evidence="1" id="KW-0175">Coiled coil</keyword>
<feature type="coiled-coil region" evidence="1">
    <location>
        <begin position="52"/>
        <end position="79"/>
    </location>
</feature>
<name>A0A1D5Q283_MACMU</name>
<evidence type="ECO:0000256" key="2">
    <source>
        <dbReference type="SAM" id="MobiDB-lite"/>
    </source>
</evidence>
<organism evidence="3 4">
    <name type="scientific">Macaca mulatta</name>
    <name type="common">Rhesus macaque</name>
    <dbReference type="NCBI Taxonomy" id="9544"/>
    <lineage>
        <taxon>Eukaryota</taxon>
        <taxon>Metazoa</taxon>
        <taxon>Chordata</taxon>
        <taxon>Craniata</taxon>
        <taxon>Vertebrata</taxon>
        <taxon>Euteleostomi</taxon>
        <taxon>Mammalia</taxon>
        <taxon>Eutheria</taxon>
        <taxon>Euarchontoglires</taxon>
        <taxon>Primates</taxon>
        <taxon>Haplorrhini</taxon>
        <taxon>Catarrhini</taxon>
        <taxon>Cercopithecidae</taxon>
        <taxon>Cercopithecinae</taxon>
        <taxon>Macaca</taxon>
    </lineage>
</organism>
<protein>
    <submittedName>
        <fullName evidence="3">Transforming growth factor beta regulator 1</fullName>
    </submittedName>
</protein>
<gene>
    <name evidence="3 5" type="primary">TBRG1</name>
</gene>
<proteinExistence type="predicted"/>
<reference evidence="3" key="3">
    <citation type="submission" date="2025-08" db="UniProtKB">
        <authorList>
            <consortium name="Ensembl"/>
        </authorList>
    </citation>
    <scope>IDENTIFICATION</scope>
    <source>
        <strain evidence="3">17573</strain>
    </source>
</reference>
<dbReference type="AlphaFoldDB" id="A0A1D5Q283"/>
<dbReference type="GeneTree" id="ENSGT00390000013374"/>
<dbReference type="ExpressionAtlas" id="A0A1D5Q283">
    <property type="expression patterns" value="baseline and differential"/>
</dbReference>
<evidence type="ECO:0000256" key="1">
    <source>
        <dbReference type="SAM" id="Coils"/>
    </source>
</evidence>
<dbReference type="SMR" id="A0A1D5Q283"/>
<feature type="compositionally biased region" description="Basic and acidic residues" evidence="2">
    <location>
        <begin position="139"/>
        <end position="160"/>
    </location>
</feature>
<dbReference type="Bgee" id="ENSMMUG00000008474">
    <property type="expression patterns" value="Expressed in fibroblast and 22 other cell types or tissues"/>
</dbReference>
<reference evidence="3" key="2">
    <citation type="submission" date="2019-01" db="EMBL/GenBank/DDBJ databases">
        <authorList>
            <person name="Graves T."/>
            <person name="Eichler E.E."/>
            <person name="Wilson R.K."/>
        </authorList>
    </citation>
    <scope>NUCLEOTIDE SEQUENCE [LARGE SCALE GENOMIC DNA]</scope>
    <source>
        <strain evidence="3">17573</strain>
    </source>
</reference>
<reference evidence="3" key="4">
    <citation type="submission" date="2025-09" db="UniProtKB">
        <authorList>
            <consortium name="Ensembl"/>
        </authorList>
    </citation>
    <scope>IDENTIFICATION</scope>
    <source>
        <strain evidence="3">17573</strain>
    </source>
</reference>